<proteinExistence type="predicted"/>
<dbReference type="Proteomes" id="UP000316096">
    <property type="component" value="Unassembled WGS sequence"/>
</dbReference>
<dbReference type="Gene3D" id="1.10.10.60">
    <property type="entry name" value="Homeodomain-like"/>
    <property type="match status" value="2"/>
</dbReference>
<dbReference type="Gene3D" id="2.60.120.10">
    <property type="entry name" value="Jelly Rolls"/>
    <property type="match status" value="1"/>
</dbReference>
<evidence type="ECO:0000313" key="6">
    <source>
        <dbReference type="Proteomes" id="UP000316096"/>
    </source>
</evidence>
<sequence length="293" mass="32824">MKPRYEQPGIPDGSTFTCFVRRQSAFDFAWHYHREYELTLVTGGTGTRYVGTTVERYHPGDLVLLGPDLPHTYVSEPYEGMAEAVVAQFRHDFLGPEFFTLPQFRTVDGLLSRSTRGLRFGQAQGEVRALLTRLPRLDAAAQTVALLDVLRRFATDAAATPITGPGYAPAPSTAVRDRIDAVCRHLQQTHTEPVNQAEVAALVHMPPTSFSRFFRRAMGRTLTDYVNQLRVETACSLLTATSLPVTEVAARSGYRNLSNFNRRFRELKGLRPTEYRAAHRRPGDRAAARAKNE</sequence>
<dbReference type="Pfam" id="PF12833">
    <property type="entry name" value="HTH_18"/>
    <property type="match status" value="1"/>
</dbReference>
<dbReference type="SMART" id="SM00342">
    <property type="entry name" value="HTH_ARAC"/>
    <property type="match status" value="1"/>
</dbReference>
<evidence type="ECO:0000259" key="4">
    <source>
        <dbReference type="PROSITE" id="PS01124"/>
    </source>
</evidence>
<evidence type="ECO:0000256" key="1">
    <source>
        <dbReference type="ARBA" id="ARBA00023015"/>
    </source>
</evidence>
<keyword evidence="3" id="KW-0804">Transcription</keyword>
<dbReference type="PRINTS" id="PR00032">
    <property type="entry name" value="HTHARAC"/>
</dbReference>
<dbReference type="PANTHER" id="PTHR43280:SF27">
    <property type="entry name" value="TRANSCRIPTIONAL REGULATOR MTLR"/>
    <property type="match status" value="1"/>
</dbReference>
<keyword evidence="6" id="KW-1185">Reference proteome</keyword>
<dbReference type="InterPro" id="IPR018060">
    <property type="entry name" value="HTH_AraC"/>
</dbReference>
<keyword evidence="2" id="KW-0238">DNA-binding</keyword>
<dbReference type="SUPFAM" id="SSF46689">
    <property type="entry name" value="Homeodomain-like"/>
    <property type="match status" value="2"/>
</dbReference>
<dbReference type="CDD" id="cd06976">
    <property type="entry name" value="cupin_MtlR-like_N"/>
    <property type="match status" value="1"/>
</dbReference>
<reference evidence="5 6" key="1">
    <citation type="submission" date="2019-06" db="EMBL/GenBank/DDBJ databases">
        <title>Sequencing the genomes of 1000 actinobacteria strains.</title>
        <authorList>
            <person name="Klenk H.-P."/>
        </authorList>
    </citation>
    <scope>NUCLEOTIDE SEQUENCE [LARGE SCALE GENOMIC DNA]</scope>
    <source>
        <strain evidence="5 6">DSM 102200</strain>
    </source>
</reference>
<dbReference type="PROSITE" id="PS01124">
    <property type="entry name" value="HTH_ARAC_FAMILY_2"/>
    <property type="match status" value="1"/>
</dbReference>
<feature type="domain" description="HTH araC/xylS-type" evidence="4">
    <location>
        <begin position="180"/>
        <end position="278"/>
    </location>
</feature>
<dbReference type="AlphaFoldDB" id="A0A543CJ33"/>
<dbReference type="GO" id="GO:0003700">
    <property type="term" value="F:DNA-binding transcription factor activity"/>
    <property type="evidence" value="ECO:0007669"/>
    <property type="project" value="InterPro"/>
</dbReference>
<comment type="caution">
    <text evidence="5">The sequence shown here is derived from an EMBL/GenBank/DDBJ whole genome shotgun (WGS) entry which is preliminary data.</text>
</comment>
<keyword evidence="1" id="KW-0805">Transcription regulation</keyword>
<dbReference type="Pfam" id="PF02311">
    <property type="entry name" value="AraC_binding"/>
    <property type="match status" value="1"/>
</dbReference>
<dbReference type="OrthoDB" id="9799345at2"/>
<evidence type="ECO:0000256" key="2">
    <source>
        <dbReference type="ARBA" id="ARBA00023125"/>
    </source>
</evidence>
<evidence type="ECO:0000256" key="3">
    <source>
        <dbReference type="ARBA" id="ARBA00023163"/>
    </source>
</evidence>
<dbReference type="InterPro" id="IPR003313">
    <property type="entry name" value="AraC-bd"/>
</dbReference>
<dbReference type="EMBL" id="VFOZ01000001">
    <property type="protein sequence ID" value="TQL97113.1"/>
    <property type="molecule type" value="Genomic_DNA"/>
</dbReference>
<name>A0A543CJ33_9ACTN</name>
<dbReference type="InterPro" id="IPR009057">
    <property type="entry name" value="Homeodomain-like_sf"/>
</dbReference>
<dbReference type="RefSeq" id="WP_141955886.1">
    <property type="nucleotide sequence ID" value="NZ_VFOZ01000001.1"/>
</dbReference>
<protein>
    <submittedName>
        <fullName evidence="5">AraC family transcriptional regulator</fullName>
    </submittedName>
</protein>
<dbReference type="InterPro" id="IPR020449">
    <property type="entry name" value="Tscrpt_reg_AraC-type_HTH"/>
</dbReference>
<dbReference type="InterPro" id="IPR037923">
    <property type="entry name" value="HTH-like"/>
</dbReference>
<evidence type="ECO:0000313" key="5">
    <source>
        <dbReference type="EMBL" id="TQL97113.1"/>
    </source>
</evidence>
<dbReference type="SUPFAM" id="SSF51215">
    <property type="entry name" value="Regulatory protein AraC"/>
    <property type="match status" value="1"/>
</dbReference>
<gene>
    <name evidence="5" type="ORF">FB559_2688</name>
</gene>
<accession>A0A543CJ33</accession>
<dbReference type="InterPro" id="IPR014710">
    <property type="entry name" value="RmlC-like_jellyroll"/>
</dbReference>
<dbReference type="GO" id="GO:0043565">
    <property type="term" value="F:sequence-specific DNA binding"/>
    <property type="evidence" value="ECO:0007669"/>
    <property type="project" value="InterPro"/>
</dbReference>
<dbReference type="PANTHER" id="PTHR43280">
    <property type="entry name" value="ARAC-FAMILY TRANSCRIPTIONAL REGULATOR"/>
    <property type="match status" value="1"/>
</dbReference>
<organism evidence="5 6">
    <name type="scientific">Actinoallomurus bryophytorum</name>
    <dbReference type="NCBI Taxonomy" id="1490222"/>
    <lineage>
        <taxon>Bacteria</taxon>
        <taxon>Bacillati</taxon>
        <taxon>Actinomycetota</taxon>
        <taxon>Actinomycetes</taxon>
        <taxon>Streptosporangiales</taxon>
        <taxon>Thermomonosporaceae</taxon>
        <taxon>Actinoallomurus</taxon>
    </lineage>
</organism>